<evidence type="ECO:0000259" key="1">
    <source>
        <dbReference type="Pfam" id="PF19834"/>
    </source>
</evidence>
<name>A0ABM5U840_9GAMM</name>
<organism evidence="2 3">
    <name type="scientific">Francisella orientalis</name>
    <dbReference type="NCBI Taxonomy" id="299583"/>
    <lineage>
        <taxon>Bacteria</taxon>
        <taxon>Pseudomonadati</taxon>
        <taxon>Pseudomonadota</taxon>
        <taxon>Gammaproteobacteria</taxon>
        <taxon>Thiotrichales</taxon>
        <taxon>Francisellaceae</taxon>
        <taxon>Francisella</taxon>
    </lineage>
</organism>
<protein>
    <recommendedName>
        <fullName evidence="1">DUF6314 domain-containing protein</fullName>
    </recommendedName>
</protein>
<dbReference type="Pfam" id="PF19834">
    <property type="entry name" value="DUF6314"/>
    <property type="match status" value="1"/>
</dbReference>
<dbReference type="EMBL" id="CP011923">
    <property type="protein sequence ID" value="AKN89396.1"/>
    <property type="molecule type" value="Genomic_DNA"/>
</dbReference>
<gene>
    <name evidence="2" type="ORF">FNO190_1831</name>
</gene>
<proteinExistence type="predicted"/>
<dbReference type="Proteomes" id="UP000035930">
    <property type="component" value="Chromosome"/>
</dbReference>
<evidence type="ECO:0000313" key="2">
    <source>
        <dbReference type="EMBL" id="AKN89396.1"/>
    </source>
</evidence>
<feature type="domain" description="DUF6314" evidence="1">
    <location>
        <begin position="46"/>
        <end position="168"/>
    </location>
</feature>
<dbReference type="InterPro" id="IPR045632">
    <property type="entry name" value="DUF6314"/>
</dbReference>
<sequence length="169" mass="19781">MLTYLTIFHIITVIKTKFVNTMELFSKLLNIQHFKYESKSGKNSQTGWNGDGYGTVTSQQKDNCIYFKEEGCFTLNSSNKPISISNEYIWQKINPQRLSLSHARFGYNNLVKLFDLIHIGDNYWCSEREHICVDDLYSAELYSLESEISLIWKISGPKKDELINYKYTF</sequence>
<keyword evidence="3" id="KW-1185">Reference proteome</keyword>
<reference evidence="2" key="1">
    <citation type="submission" date="2017-08" db="EMBL/GenBank/DDBJ databases">
        <title>Complete Genome Sequence of Francisella noatunensis subsp. orientalis strain FNO190.</title>
        <authorList>
            <person name="Pereira F.L."/>
            <person name="Goncalves L.A."/>
            <person name="Guilherme T.C."/>
            <person name="Soares S.C."/>
            <person name="Dorella F.A."/>
            <person name="Carvalho A.F."/>
            <person name="Leibowitz M.P."/>
            <person name="Leal C.A.G."/>
            <person name="Azevedo V.A.C."/>
            <person name="Figueiredo H.C.P."/>
        </authorList>
    </citation>
    <scope>NUCLEOTIDE SEQUENCE</scope>
    <source>
        <strain evidence="2">FNO190</strain>
    </source>
</reference>
<accession>A0ABM5U840</accession>
<evidence type="ECO:0000313" key="3">
    <source>
        <dbReference type="Proteomes" id="UP000035930"/>
    </source>
</evidence>